<evidence type="ECO:0000313" key="4">
    <source>
        <dbReference type="Proteomes" id="UP000015105"/>
    </source>
</evidence>
<evidence type="ECO:0000256" key="1">
    <source>
        <dbReference type="ARBA" id="ARBA00022737"/>
    </source>
</evidence>
<dbReference type="GO" id="GO:0005811">
    <property type="term" value="C:lipid droplet"/>
    <property type="evidence" value="ECO:0007669"/>
    <property type="project" value="InterPro"/>
</dbReference>
<evidence type="ECO:0000259" key="2">
    <source>
        <dbReference type="Pfam" id="PF13243"/>
    </source>
</evidence>
<reference evidence="3" key="3">
    <citation type="journal article" date="2017" name="Nature">
        <title>Genome sequence of the progenitor of the wheat D genome Aegilops tauschii.</title>
        <authorList>
            <person name="Luo M.C."/>
            <person name="Gu Y.Q."/>
            <person name="Puiu D."/>
            <person name="Wang H."/>
            <person name="Twardziok S.O."/>
            <person name="Deal K.R."/>
            <person name="Huo N."/>
            <person name="Zhu T."/>
            <person name="Wang L."/>
            <person name="Wang Y."/>
            <person name="McGuire P.E."/>
            <person name="Liu S."/>
            <person name="Long H."/>
            <person name="Ramasamy R.K."/>
            <person name="Rodriguez J.C."/>
            <person name="Van S.L."/>
            <person name="Yuan L."/>
            <person name="Wang Z."/>
            <person name="Xia Z."/>
            <person name="Xiao L."/>
            <person name="Anderson O.D."/>
            <person name="Ouyang S."/>
            <person name="Liang Y."/>
            <person name="Zimin A.V."/>
            <person name="Pertea G."/>
            <person name="Qi P."/>
            <person name="Bennetzen J.L."/>
            <person name="Dai X."/>
            <person name="Dawson M.W."/>
            <person name="Muller H.G."/>
            <person name="Kugler K."/>
            <person name="Rivarola-Duarte L."/>
            <person name="Spannagl M."/>
            <person name="Mayer K.F.X."/>
            <person name="Lu F.H."/>
            <person name="Bevan M.W."/>
            <person name="Leroy P."/>
            <person name="Li P."/>
            <person name="You F.M."/>
            <person name="Sun Q."/>
            <person name="Liu Z."/>
            <person name="Lyons E."/>
            <person name="Wicker T."/>
            <person name="Salzberg S.L."/>
            <person name="Devos K.M."/>
            <person name="Dvorak J."/>
        </authorList>
    </citation>
    <scope>NUCLEOTIDE SEQUENCE [LARGE SCALE GENOMIC DNA]</scope>
    <source>
        <strain evidence="3">cv. AL8/78</strain>
    </source>
</reference>
<dbReference type="PANTHER" id="PTHR11764:SF84">
    <property type="entry name" value="TERPENE CYCLASE_MUTASE FAMILY MEMBER"/>
    <property type="match status" value="1"/>
</dbReference>
<dbReference type="Gramene" id="AET2Gv20057600.8">
    <property type="protein sequence ID" value="AET2Gv20057600.8"/>
    <property type="gene ID" value="AET2Gv20057600"/>
</dbReference>
<proteinExistence type="predicted"/>
<dbReference type="SUPFAM" id="SSF48239">
    <property type="entry name" value="Terpenoid cyclases/Protein prenyltransferases"/>
    <property type="match status" value="1"/>
</dbReference>
<reference evidence="3" key="5">
    <citation type="journal article" date="2021" name="G3 (Bethesda)">
        <title>Aegilops tauschii genome assembly Aet v5.0 features greater sequence contiguity and improved annotation.</title>
        <authorList>
            <person name="Wang L."/>
            <person name="Zhu T."/>
            <person name="Rodriguez J.C."/>
            <person name="Deal K.R."/>
            <person name="Dubcovsky J."/>
            <person name="McGuire P.E."/>
            <person name="Lux T."/>
            <person name="Spannagl M."/>
            <person name="Mayer K.F.X."/>
            <person name="Baldrich P."/>
            <person name="Meyers B.C."/>
            <person name="Huo N."/>
            <person name="Gu Y.Q."/>
            <person name="Zhou H."/>
            <person name="Devos K.M."/>
            <person name="Bennetzen J.L."/>
            <person name="Unver T."/>
            <person name="Budak H."/>
            <person name="Gulick P.J."/>
            <person name="Galiba G."/>
            <person name="Kalapos B."/>
            <person name="Nelson D.R."/>
            <person name="Li P."/>
            <person name="You F.M."/>
            <person name="Luo M.C."/>
            <person name="Dvorak J."/>
        </authorList>
    </citation>
    <scope>NUCLEOTIDE SEQUENCE [LARGE SCALE GENOMIC DNA]</scope>
    <source>
        <strain evidence="3">cv. AL8/78</strain>
    </source>
</reference>
<name>A0A453AB26_AEGTS</name>
<reference evidence="4" key="2">
    <citation type="journal article" date="2017" name="Nat. Plants">
        <title>The Aegilops tauschii genome reveals multiple impacts of transposons.</title>
        <authorList>
            <person name="Zhao G."/>
            <person name="Zou C."/>
            <person name="Li K."/>
            <person name="Wang K."/>
            <person name="Li T."/>
            <person name="Gao L."/>
            <person name="Zhang X."/>
            <person name="Wang H."/>
            <person name="Yang Z."/>
            <person name="Liu X."/>
            <person name="Jiang W."/>
            <person name="Mao L."/>
            <person name="Kong X."/>
            <person name="Jiao Y."/>
            <person name="Jia J."/>
        </authorList>
    </citation>
    <scope>NUCLEOTIDE SEQUENCE [LARGE SCALE GENOMIC DNA]</scope>
    <source>
        <strain evidence="4">cv. AL8/78</strain>
    </source>
</reference>
<organism evidence="3 4">
    <name type="scientific">Aegilops tauschii subsp. strangulata</name>
    <name type="common">Goatgrass</name>
    <dbReference type="NCBI Taxonomy" id="200361"/>
    <lineage>
        <taxon>Eukaryota</taxon>
        <taxon>Viridiplantae</taxon>
        <taxon>Streptophyta</taxon>
        <taxon>Embryophyta</taxon>
        <taxon>Tracheophyta</taxon>
        <taxon>Spermatophyta</taxon>
        <taxon>Magnoliopsida</taxon>
        <taxon>Liliopsida</taxon>
        <taxon>Poales</taxon>
        <taxon>Poaceae</taxon>
        <taxon>BOP clade</taxon>
        <taxon>Pooideae</taxon>
        <taxon>Triticodae</taxon>
        <taxon>Triticeae</taxon>
        <taxon>Triticinae</taxon>
        <taxon>Aegilops</taxon>
    </lineage>
</organism>
<dbReference type="InterPro" id="IPR032696">
    <property type="entry name" value="SQ_cyclase_C"/>
</dbReference>
<protein>
    <recommendedName>
        <fullName evidence="2">Squalene cyclase C-terminal domain-containing protein</fullName>
    </recommendedName>
</protein>
<dbReference type="PANTHER" id="PTHR11764">
    <property type="entry name" value="TERPENE CYCLASE/MUTASE FAMILY MEMBER"/>
    <property type="match status" value="1"/>
</dbReference>
<accession>A0A453AB26</accession>
<keyword evidence="4" id="KW-1185">Reference proteome</keyword>
<sequence length="147" mass="16425">MVSNIMQFMCVNYFTSDSECGTIVLLLSCRYGTWAICFTYGTMFAVRGLVAAGRTYDNSYPIRKACTFLLSKQQSTGGWGESYLSSHNEDYVDSHKPNVVNTSFAMLALIYAGQVERDPVPLFQAARQLINMQLETGEFPQQVTVSL</sequence>
<dbReference type="EnsemblPlants" id="AET2Gv20057600.8">
    <property type="protein sequence ID" value="AET2Gv20057600.8"/>
    <property type="gene ID" value="AET2Gv20057600"/>
</dbReference>
<dbReference type="Gene3D" id="1.50.10.20">
    <property type="match status" value="1"/>
</dbReference>
<dbReference type="GO" id="GO:0016104">
    <property type="term" value="P:triterpenoid biosynthetic process"/>
    <property type="evidence" value="ECO:0007669"/>
    <property type="project" value="InterPro"/>
</dbReference>
<reference evidence="4" key="1">
    <citation type="journal article" date="2014" name="Science">
        <title>Ancient hybridizations among the ancestral genomes of bread wheat.</title>
        <authorList>
            <consortium name="International Wheat Genome Sequencing Consortium,"/>
            <person name="Marcussen T."/>
            <person name="Sandve S.R."/>
            <person name="Heier L."/>
            <person name="Spannagl M."/>
            <person name="Pfeifer M."/>
            <person name="Jakobsen K.S."/>
            <person name="Wulff B.B."/>
            <person name="Steuernagel B."/>
            <person name="Mayer K.F."/>
            <person name="Olsen O.A."/>
        </authorList>
    </citation>
    <scope>NUCLEOTIDE SEQUENCE [LARGE SCALE GENOMIC DNA]</scope>
    <source>
        <strain evidence="4">cv. AL8/78</strain>
    </source>
</reference>
<dbReference type="InterPro" id="IPR008930">
    <property type="entry name" value="Terpenoid_cyclase/PrenylTrfase"/>
</dbReference>
<feature type="domain" description="Squalene cyclase C-terminal" evidence="2">
    <location>
        <begin position="29"/>
        <end position="139"/>
    </location>
</feature>
<dbReference type="Proteomes" id="UP000015105">
    <property type="component" value="Chromosome 2D"/>
</dbReference>
<evidence type="ECO:0000313" key="3">
    <source>
        <dbReference type="EnsemblPlants" id="AET2Gv20057600.8"/>
    </source>
</evidence>
<dbReference type="AlphaFoldDB" id="A0A453AB26"/>
<dbReference type="InterPro" id="IPR018333">
    <property type="entry name" value="Squalene_cyclase"/>
</dbReference>
<dbReference type="GO" id="GO:0016866">
    <property type="term" value="F:intramolecular transferase activity"/>
    <property type="evidence" value="ECO:0007669"/>
    <property type="project" value="InterPro"/>
</dbReference>
<keyword evidence="1" id="KW-0677">Repeat</keyword>
<dbReference type="Pfam" id="PF13243">
    <property type="entry name" value="SQHop_cyclase_C"/>
    <property type="match status" value="1"/>
</dbReference>
<reference evidence="3" key="4">
    <citation type="submission" date="2019-03" db="UniProtKB">
        <authorList>
            <consortium name="EnsemblPlants"/>
        </authorList>
    </citation>
    <scope>IDENTIFICATION</scope>
</reference>